<dbReference type="InParanoid" id="G2XSJ7"/>
<sequence>MKHPMVKKVIKNEARHILKRACTCQHHHSIPEIDLNHPCEMSQPTAFINTRGGRASKYMFHEDLLVI</sequence>
<accession>G2XSJ7</accession>
<dbReference type="Proteomes" id="UP000008177">
    <property type="component" value="Unplaced contigs"/>
</dbReference>
<organism evidence="1 2">
    <name type="scientific">Botryotinia fuckeliana (strain T4)</name>
    <name type="common">Noble rot fungus</name>
    <name type="synonym">Botrytis cinerea</name>
    <dbReference type="NCBI Taxonomy" id="999810"/>
    <lineage>
        <taxon>Eukaryota</taxon>
        <taxon>Fungi</taxon>
        <taxon>Dikarya</taxon>
        <taxon>Ascomycota</taxon>
        <taxon>Pezizomycotina</taxon>
        <taxon>Leotiomycetes</taxon>
        <taxon>Helotiales</taxon>
        <taxon>Sclerotiniaceae</taxon>
        <taxon>Botrytis</taxon>
    </lineage>
</organism>
<dbReference type="HOGENOM" id="CLU_2812014_0_0_1"/>
<gene>
    <name evidence="1" type="ORF">BofuT4_uP064760.1</name>
</gene>
<dbReference type="AlphaFoldDB" id="G2XSJ7"/>
<evidence type="ECO:0000313" key="2">
    <source>
        <dbReference type="Proteomes" id="UP000008177"/>
    </source>
</evidence>
<dbReference type="EMBL" id="FQ790261">
    <property type="protein sequence ID" value="CCD43634.1"/>
    <property type="molecule type" value="Genomic_DNA"/>
</dbReference>
<protein>
    <submittedName>
        <fullName evidence="1">Uncharacterized protein</fullName>
    </submittedName>
</protein>
<proteinExistence type="predicted"/>
<reference evidence="2" key="1">
    <citation type="journal article" date="2011" name="PLoS Genet.">
        <title>Genomic analysis of the necrotrophic fungal pathogens Sclerotinia sclerotiorum and Botrytis cinerea.</title>
        <authorList>
            <person name="Amselem J."/>
            <person name="Cuomo C.A."/>
            <person name="van Kan J.A."/>
            <person name="Viaud M."/>
            <person name="Benito E.P."/>
            <person name="Couloux A."/>
            <person name="Coutinho P.M."/>
            <person name="de Vries R.P."/>
            <person name="Dyer P.S."/>
            <person name="Fillinger S."/>
            <person name="Fournier E."/>
            <person name="Gout L."/>
            <person name="Hahn M."/>
            <person name="Kohn L."/>
            <person name="Lapalu N."/>
            <person name="Plummer K.M."/>
            <person name="Pradier J.M."/>
            <person name="Quevillon E."/>
            <person name="Sharon A."/>
            <person name="Simon A."/>
            <person name="ten Have A."/>
            <person name="Tudzynski B."/>
            <person name="Tudzynski P."/>
            <person name="Wincker P."/>
            <person name="Andrew M."/>
            <person name="Anthouard V."/>
            <person name="Beever R.E."/>
            <person name="Beffa R."/>
            <person name="Benoit I."/>
            <person name="Bouzid O."/>
            <person name="Brault B."/>
            <person name="Chen Z."/>
            <person name="Choquer M."/>
            <person name="Collemare J."/>
            <person name="Cotton P."/>
            <person name="Danchin E.G."/>
            <person name="Da Silva C."/>
            <person name="Gautier A."/>
            <person name="Giraud C."/>
            <person name="Giraud T."/>
            <person name="Gonzalez C."/>
            <person name="Grossetete S."/>
            <person name="Guldener U."/>
            <person name="Henrissat B."/>
            <person name="Howlett B.J."/>
            <person name="Kodira C."/>
            <person name="Kretschmer M."/>
            <person name="Lappartient A."/>
            <person name="Leroch M."/>
            <person name="Levis C."/>
            <person name="Mauceli E."/>
            <person name="Neuveglise C."/>
            <person name="Oeser B."/>
            <person name="Pearson M."/>
            <person name="Poulain J."/>
            <person name="Poussereau N."/>
            <person name="Quesneville H."/>
            <person name="Rascle C."/>
            <person name="Schumacher J."/>
            <person name="Segurens B."/>
            <person name="Sexton A."/>
            <person name="Silva E."/>
            <person name="Sirven C."/>
            <person name="Soanes D.M."/>
            <person name="Talbot N.J."/>
            <person name="Templeton M."/>
            <person name="Yandava C."/>
            <person name="Yarden O."/>
            <person name="Zeng Q."/>
            <person name="Rollins J.A."/>
            <person name="Lebrun M.H."/>
            <person name="Dickman M."/>
        </authorList>
    </citation>
    <scope>NUCLEOTIDE SEQUENCE [LARGE SCALE GENOMIC DNA]</scope>
    <source>
        <strain evidence="2">T4</strain>
    </source>
</reference>
<evidence type="ECO:0000313" key="1">
    <source>
        <dbReference type="EMBL" id="CCD43634.1"/>
    </source>
</evidence>
<name>G2XSJ7_BOTF4</name>